<comment type="caution">
    <text evidence="2">The sequence shown here is derived from an EMBL/GenBank/DDBJ whole genome shotgun (WGS) entry which is preliminary data.</text>
</comment>
<sequence length="119" mass="13272">DPRTAVVALHLCSHFKVKKSRTHRGSLQSVPMLNLSFFAFASLALTVSVTSGELIPRRILAPRVRRESVRHVRSPIGSNPARPFVRMRGPQEAVDPTAGYFRKGRAVEACTSKIFEFLK</sequence>
<dbReference type="AlphaFoldDB" id="A0A8J2KL59"/>
<keyword evidence="1" id="KW-0812">Transmembrane</keyword>
<evidence type="ECO:0000313" key="3">
    <source>
        <dbReference type="Proteomes" id="UP000708208"/>
    </source>
</evidence>
<feature type="transmembrane region" description="Helical" evidence="1">
    <location>
        <begin position="35"/>
        <end position="56"/>
    </location>
</feature>
<dbReference type="Proteomes" id="UP000708208">
    <property type="component" value="Unassembled WGS sequence"/>
</dbReference>
<keyword evidence="3" id="KW-1185">Reference proteome</keyword>
<feature type="non-terminal residue" evidence="2">
    <location>
        <position position="1"/>
    </location>
</feature>
<accession>A0A8J2KL59</accession>
<keyword evidence="1" id="KW-1133">Transmembrane helix</keyword>
<evidence type="ECO:0000313" key="2">
    <source>
        <dbReference type="EMBL" id="CAG7814982.1"/>
    </source>
</evidence>
<name>A0A8J2KL59_9HEXA</name>
<gene>
    <name evidence="2" type="ORF">AFUS01_LOCUS25689</name>
</gene>
<dbReference type="EMBL" id="CAJVCH010332812">
    <property type="protein sequence ID" value="CAG7814982.1"/>
    <property type="molecule type" value="Genomic_DNA"/>
</dbReference>
<protein>
    <submittedName>
        <fullName evidence="2">Uncharacterized protein</fullName>
    </submittedName>
</protein>
<organism evidence="2 3">
    <name type="scientific">Allacma fusca</name>
    <dbReference type="NCBI Taxonomy" id="39272"/>
    <lineage>
        <taxon>Eukaryota</taxon>
        <taxon>Metazoa</taxon>
        <taxon>Ecdysozoa</taxon>
        <taxon>Arthropoda</taxon>
        <taxon>Hexapoda</taxon>
        <taxon>Collembola</taxon>
        <taxon>Symphypleona</taxon>
        <taxon>Sminthuridae</taxon>
        <taxon>Allacma</taxon>
    </lineage>
</organism>
<evidence type="ECO:0000256" key="1">
    <source>
        <dbReference type="SAM" id="Phobius"/>
    </source>
</evidence>
<keyword evidence="1" id="KW-0472">Membrane</keyword>
<reference evidence="2" key="1">
    <citation type="submission" date="2021-06" db="EMBL/GenBank/DDBJ databases">
        <authorList>
            <person name="Hodson N. C."/>
            <person name="Mongue J. A."/>
            <person name="Jaron S. K."/>
        </authorList>
    </citation>
    <scope>NUCLEOTIDE SEQUENCE</scope>
</reference>
<proteinExistence type="predicted"/>